<evidence type="ECO:0000256" key="3">
    <source>
        <dbReference type="ARBA" id="ARBA00022801"/>
    </source>
</evidence>
<feature type="region of interest" description="Disordered" evidence="5">
    <location>
        <begin position="71"/>
        <end position="93"/>
    </location>
</feature>
<reference evidence="8 9" key="1">
    <citation type="submission" date="2024-01" db="EMBL/GenBank/DDBJ databases">
        <title>A draft genome for a cacao thread blight-causing isolate of Paramarasmius palmivorus.</title>
        <authorList>
            <person name="Baruah I.K."/>
            <person name="Bukari Y."/>
            <person name="Amoako-Attah I."/>
            <person name="Meinhardt L.W."/>
            <person name="Bailey B.A."/>
            <person name="Cohen S.P."/>
        </authorList>
    </citation>
    <scope>NUCLEOTIDE SEQUENCE [LARGE SCALE GENOMIC DNA]</scope>
    <source>
        <strain evidence="8 9">GH-12</strain>
    </source>
</reference>
<keyword evidence="9" id="KW-1185">Reference proteome</keyword>
<sequence length="977" mass="103433">MSAGVKPKSFRSRMGAVMRRSSSLVTLGTANNRLNSLDPSLPQAQKKSDDFSNKLPTSDVTAAAVGTIDSVPSPIAESPIREAPNPITEATAYDPAAVEDTGALKYMESGGADPTLSASQAISNSDVESSKDNIEPETLHSGCDSEVLPERPISYGDQSAQDSLDISAAGGQTIGAIVPSTPNSIGESHTREAAATKDAVATKHLEPGEPELASPPSQTILTPKLERSSCVIDAQASQPKADLEVPAERPITPGASQEPTSACASESAVEPKGISRTGKSLQDNGSVESLSKLPHSSAHTSPRKSLSRMSAMTRRSSSTLLFSAASDPRSHSQGPPSPHPDLLASAADANSPDTGHGHPITAIEAQDAAIDLHDTFVSQTILAFKVETPRIDDTETHALHPGQHIAPNVTKEAAGSNTSESAHEPKERLLPKGGNVETERAREVSSSHSPIPKTDMGTQERKPKLLRSRMGTMMRRTSSSFLLGQANVNGRSHSPEPHPDSALSASNANSSNSRPSIDTAAPFEHSSVPNPIAESPMREAIASPTKPELTNGHNLTEYPSIISPPNSASADGLLRGEKDSGSPSVPYADGPVEILPGVWLGSEDNAHDIPTLLKNGIRSILNVAKEVASPFESAATPAQHLRSAVSTPNTANPTYYPPHPPSGRPGMYHLKLQWSHGQRDLVEDGFPSAMKFIDAAQQRGEGILVHCQSGISRSAALVIALVMRAAADRSPNGPSGVWALKGMQDAYDFVRDKSKMIGPNMSLIYQLLEYEKRLKESRGSPSSGTDEKAREAPSLLSPALKTDMGRKLLRPRLGAAVRRPLSSFVLPVPSFASPISDSSSVSGEETVLLQPGISHSPTKADQPYAQLHQPDAMVPPQSRSESTSPQEANAIIHNTSKSDGDIILELQNSNHLSAKVPGIANSASYKARLRILQLLLDNETAYRKLLDQQGAIARSSLDWLQQASLLCSAFSSCCHAN</sequence>
<feature type="region of interest" description="Disordered" evidence="5">
    <location>
        <begin position="174"/>
        <end position="199"/>
    </location>
</feature>
<dbReference type="AlphaFoldDB" id="A0AAW0CED6"/>
<proteinExistence type="inferred from homology"/>
<feature type="region of interest" description="Disordered" evidence="5">
    <location>
        <begin position="204"/>
        <end position="223"/>
    </location>
</feature>
<feature type="region of interest" description="Disordered" evidence="5">
    <location>
        <begin position="110"/>
        <end position="158"/>
    </location>
</feature>
<evidence type="ECO:0000256" key="4">
    <source>
        <dbReference type="ARBA" id="ARBA00022912"/>
    </source>
</evidence>
<dbReference type="PROSITE" id="PS00383">
    <property type="entry name" value="TYR_PHOSPHATASE_1"/>
    <property type="match status" value="1"/>
</dbReference>
<dbReference type="GO" id="GO:0043409">
    <property type="term" value="P:negative regulation of MAPK cascade"/>
    <property type="evidence" value="ECO:0007669"/>
    <property type="project" value="TreeGrafter"/>
</dbReference>
<keyword evidence="4" id="KW-0904">Protein phosphatase</keyword>
<dbReference type="InterPro" id="IPR020422">
    <property type="entry name" value="TYR_PHOSPHATASE_DUAL_dom"/>
</dbReference>
<comment type="similarity">
    <text evidence="1">Belongs to the protein-tyrosine phosphatase family. Non-receptor class dual specificity subfamily.</text>
</comment>
<dbReference type="InterPro" id="IPR029021">
    <property type="entry name" value="Prot-tyrosine_phosphatase-like"/>
</dbReference>
<dbReference type="EC" id="3.1.3.48" evidence="2"/>
<dbReference type="InterPro" id="IPR016130">
    <property type="entry name" value="Tyr_Pase_AS"/>
</dbReference>
<feature type="region of interest" description="Disordered" evidence="5">
    <location>
        <begin position="486"/>
        <end position="588"/>
    </location>
</feature>
<evidence type="ECO:0000256" key="1">
    <source>
        <dbReference type="ARBA" id="ARBA00008601"/>
    </source>
</evidence>
<dbReference type="Pfam" id="PF00782">
    <property type="entry name" value="DSPc"/>
    <property type="match status" value="1"/>
</dbReference>
<dbReference type="InterPro" id="IPR000387">
    <property type="entry name" value="Tyr_Pase_dom"/>
</dbReference>
<feature type="compositionally biased region" description="Polar residues" evidence="5">
    <location>
        <begin position="254"/>
        <end position="264"/>
    </location>
</feature>
<feature type="region of interest" description="Disordered" evidence="5">
    <location>
        <begin position="400"/>
        <end position="464"/>
    </location>
</feature>
<feature type="region of interest" description="Disordered" evidence="5">
    <location>
        <begin position="642"/>
        <end position="662"/>
    </location>
</feature>
<dbReference type="PANTHER" id="PTHR10159">
    <property type="entry name" value="DUAL SPECIFICITY PROTEIN PHOSPHATASE"/>
    <property type="match status" value="1"/>
</dbReference>
<comment type="caution">
    <text evidence="8">The sequence shown here is derived from an EMBL/GenBank/DDBJ whole genome shotgun (WGS) entry which is preliminary data.</text>
</comment>
<dbReference type="GO" id="GO:0008330">
    <property type="term" value="F:protein tyrosine/threonine phosphatase activity"/>
    <property type="evidence" value="ECO:0007669"/>
    <property type="project" value="TreeGrafter"/>
</dbReference>
<dbReference type="PANTHER" id="PTHR10159:SF519">
    <property type="entry name" value="DUAL SPECIFICITY PROTEIN PHOSPHATASE MPK3"/>
    <property type="match status" value="1"/>
</dbReference>
<feature type="compositionally biased region" description="Polar residues" evidence="5">
    <location>
        <begin position="29"/>
        <end position="45"/>
    </location>
</feature>
<evidence type="ECO:0000256" key="2">
    <source>
        <dbReference type="ARBA" id="ARBA00013064"/>
    </source>
</evidence>
<gene>
    <name evidence="8" type="ORF">VNI00_011104</name>
</gene>
<dbReference type="PROSITE" id="PS50054">
    <property type="entry name" value="TYR_PHOSPHATASE_DUAL"/>
    <property type="match status" value="1"/>
</dbReference>
<accession>A0AAW0CED6</accession>
<organism evidence="8 9">
    <name type="scientific">Paramarasmius palmivorus</name>
    <dbReference type="NCBI Taxonomy" id="297713"/>
    <lineage>
        <taxon>Eukaryota</taxon>
        <taxon>Fungi</taxon>
        <taxon>Dikarya</taxon>
        <taxon>Basidiomycota</taxon>
        <taxon>Agaricomycotina</taxon>
        <taxon>Agaricomycetes</taxon>
        <taxon>Agaricomycetidae</taxon>
        <taxon>Agaricales</taxon>
        <taxon>Marasmiineae</taxon>
        <taxon>Marasmiaceae</taxon>
        <taxon>Paramarasmius</taxon>
    </lineage>
</organism>
<feature type="compositionally biased region" description="Basic and acidic residues" evidence="5">
    <location>
        <begin position="188"/>
        <end position="199"/>
    </location>
</feature>
<feature type="compositionally biased region" description="Basic and acidic residues" evidence="5">
    <location>
        <begin position="421"/>
        <end position="430"/>
    </location>
</feature>
<feature type="compositionally biased region" description="Basic and acidic residues" evidence="5">
    <location>
        <begin position="128"/>
        <end position="138"/>
    </location>
</feature>
<dbReference type="GO" id="GO:0033550">
    <property type="term" value="F:MAP kinase tyrosine phosphatase activity"/>
    <property type="evidence" value="ECO:0007669"/>
    <property type="project" value="TreeGrafter"/>
</dbReference>
<dbReference type="InterPro" id="IPR000340">
    <property type="entry name" value="Dual-sp_phosphatase_cat-dom"/>
</dbReference>
<dbReference type="Gene3D" id="3.90.190.10">
    <property type="entry name" value="Protein tyrosine phosphatase superfamily"/>
    <property type="match status" value="1"/>
</dbReference>
<feature type="region of interest" description="Disordered" evidence="5">
    <location>
        <begin position="232"/>
        <end position="359"/>
    </location>
</feature>
<evidence type="ECO:0000313" key="8">
    <source>
        <dbReference type="EMBL" id="KAK7037354.1"/>
    </source>
</evidence>
<name>A0AAW0CED6_9AGAR</name>
<dbReference type="GO" id="GO:0005737">
    <property type="term" value="C:cytoplasm"/>
    <property type="evidence" value="ECO:0007669"/>
    <property type="project" value="TreeGrafter"/>
</dbReference>
<evidence type="ECO:0000259" key="7">
    <source>
        <dbReference type="PROSITE" id="PS50056"/>
    </source>
</evidence>
<feature type="compositionally biased region" description="Polar residues" evidence="5">
    <location>
        <begin position="277"/>
        <end position="289"/>
    </location>
</feature>
<evidence type="ECO:0000256" key="5">
    <source>
        <dbReference type="SAM" id="MobiDB-lite"/>
    </source>
</evidence>
<dbReference type="EMBL" id="JAYKXP010000047">
    <property type="protein sequence ID" value="KAK7037354.1"/>
    <property type="molecule type" value="Genomic_DNA"/>
</dbReference>
<dbReference type="Proteomes" id="UP001383192">
    <property type="component" value="Unassembled WGS sequence"/>
</dbReference>
<feature type="compositionally biased region" description="Polar residues" evidence="5">
    <location>
        <begin position="116"/>
        <end position="127"/>
    </location>
</feature>
<feature type="domain" description="Tyrosine specific protein phosphatases" evidence="7">
    <location>
        <begin position="684"/>
        <end position="728"/>
    </location>
</feature>
<evidence type="ECO:0000313" key="9">
    <source>
        <dbReference type="Proteomes" id="UP001383192"/>
    </source>
</evidence>
<evidence type="ECO:0000259" key="6">
    <source>
        <dbReference type="PROSITE" id="PS50054"/>
    </source>
</evidence>
<feature type="compositionally biased region" description="Low complexity" evidence="5">
    <location>
        <begin position="307"/>
        <end position="321"/>
    </location>
</feature>
<protein>
    <recommendedName>
        <fullName evidence="2">protein-tyrosine-phosphatase</fullName>
        <ecNumber evidence="2">3.1.3.48</ecNumber>
    </recommendedName>
</protein>
<feature type="region of interest" description="Disordered" evidence="5">
    <location>
        <begin position="29"/>
        <end position="56"/>
    </location>
</feature>
<keyword evidence="3" id="KW-0378">Hydrolase</keyword>
<dbReference type="SMART" id="SM00195">
    <property type="entry name" value="DSPc"/>
    <property type="match status" value="1"/>
</dbReference>
<feature type="compositionally biased region" description="Low complexity" evidence="5">
    <location>
        <begin position="559"/>
        <end position="570"/>
    </location>
</feature>
<feature type="region of interest" description="Disordered" evidence="5">
    <location>
        <begin position="775"/>
        <end position="795"/>
    </location>
</feature>
<dbReference type="SUPFAM" id="SSF52799">
    <property type="entry name" value="(Phosphotyrosine protein) phosphatases II"/>
    <property type="match status" value="1"/>
</dbReference>
<feature type="compositionally biased region" description="Low complexity" evidence="5">
    <location>
        <begin position="501"/>
        <end position="513"/>
    </location>
</feature>
<dbReference type="PROSITE" id="PS50056">
    <property type="entry name" value="TYR_PHOSPHATASE_2"/>
    <property type="match status" value="1"/>
</dbReference>
<feature type="domain" description="Tyrosine-protein phosphatase" evidence="6">
    <location>
        <begin position="590"/>
        <end position="776"/>
    </location>
</feature>
<dbReference type="GO" id="GO:0017017">
    <property type="term" value="F:MAP kinase tyrosine/serine/threonine phosphatase activity"/>
    <property type="evidence" value="ECO:0007669"/>
    <property type="project" value="TreeGrafter"/>
</dbReference>